<accession>A0A0A9H6F7</accession>
<sequence length="45" mass="5189">MISCAPFIKMLKQYIRKQGVSQYPVLMNTNEMKLNYTKASTALAY</sequence>
<evidence type="ECO:0000313" key="1">
    <source>
        <dbReference type="EMBL" id="JAE31379.1"/>
    </source>
</evidence>
<organism evidence="1">
    <name type="scientific">Arundo donax</name>
    <name type="common">Giant reed</name>
    <name type="synonym">Donax arundinaceus</name>
    <dbReference type="NCBI Taxonomy" id="35708"/>
    <lineage>
        <taxon>Eukaryota</taxon>
        <taxon>Viridiplantae</taxon>
        <taxon>Streptophyta</taxon>
        <taxon>Embryophyta</taxon>
        <taxon>Tracheophyta</taxon>
        <taxon>Spermatophyta</taxon>
        <taxon>Magnoliopsida</taxon>
        <taxon>Liliopsida</taxon>
        <taxon>Poales</taxon>
        <taxon>Poaceae</taxon>
        <taxon>PACMAD clade</taxon>
        <taxon>Arundinoideae</taxon>
        <taxon>Arundineae</taxon>
        <taxon>Arundo</taxon>
    </lineage>
</organism>
<name>A0A0A9H6F7_ARUDO</name>
<reference evidence="1" key="1">
    <citation type="submission" date="2014-09" db="EMBL/GenBank/DDBJ databases">
        <authorList>
            <person name="Magalhaes I.L.F."/>
            <person name="Oliveira U."/>
            <person name="Santos F.R."/>
            <person name="Vidigal T.H.D.A."/>
            <person name="Brescovit A.D."/>
            <person name="Santos A.J."/>
        </authorList>
    </citation>
    <scope>NUCLEOTIDE SEQUENCE</scope>
    <source>
        <tissue evidence="1">Shoot tissue taken approximately 20 cm above the soil surface</tissue>
    </source>
</reference>
<protein>
    <submittedName>
        <fullName evidence="1">Uncharacterized protein</fullName>
    </submittedName>
</protein>
<reference evidence="1" key="2">
    <citation type="journal article" date="2015" name="Data Brief">
        <title>Shoot transcriptome of the giant reed, Arundo donax.</title>
        <authorList>
            <person name="Barrero R.A."/>
            <person name="Guerrero F.D."/>
            <person name="Moolhuijzen P."/>
            <person name="Goolsby J.A."/>
            <person name="Tidwell J."/>
            <person name="Bellgard S.E."/>
            <person name="Bellgard M.I."/>
        </authorList>
    </citation>
    <scope>NUCLEOTIDE SEQUENCE</scope>
    <source>
        <tissue evidence="1">Shoot tissue taken approximately 20 cm above the soil surface</tissue>
    </source>
</reference>
<dbReference type="AlphaFoldDB" id="A0A0A9H6F7"/>
<proteinExistence type="predicted"/>
<dbReference type="EMBL" id="GBRH01166517">
    <property type="protein sequence ID" value="JAE31379.1"/>
    <property type="molecule type" value="Transcribed_RNA"/>
</dbReference>